<proteinExistence type="predicted"/>
<evidence type="ECO:0000313" key="1">
    <source>
        <dbReference type="EMBL" id="QQK08832.1"/>
    </source>
</evidence>
<gene>
    <name evidence="1" type="ORF">JFY71_04670</name>
</gene>
<accession>A0AC61MT90</accession>
<organism evidence="1 2">
    <name type="scientific">Miniphocaeibacter halophilus</name>
    <dbReference type="NCBI Taxonomy" id="2931922"/>
    <lineage>
        <taxon>Bacteria</taxon>
        <taxon>Bacillati</taxon>
        <taxon>Bacillota</taxon>
        <taxon>Tissierellia</taxon>
        <taxon>Tissierellales</taxon>
        <taxon>Peptoniphilaceae</taxon>
        <taxon>Miniphocaeibacter</taxon>
    </lineage>
</organism>
<reference evidence="1 2" key="1">
    <citation type="journal article" date="2022" name="Int. J. Syst. Evol. Microbiol.">
        <title>Miniphocaeibacter halophilus sp. nov., an ammonium-tolerant acetate-producing bacterium isolated from a biogas system.</title>
        <authorList>
            <person name="Schnurer A."/>
            <person name="Singh A."/>
            <person name="Bi S."/>
            <person name="Qiao W."/>
            <person name="Westerholm M."/>
        </authorList>
    </citation>
    <scope>NUCLEOTIDE SEQUENCE [LARGE SCALE GENOMIC DNA]</scope>
    <source>
        <strain evidence="1 2">AMB_01</strain>
    </source>
</reference>
<evidence type="ECO:0000313" key="2">
    <source>
        <dbReference type="Proteomes" id="UP000595814"/>
    </source>
</evidence>
<name>A0AC61MT90_9FIRM</name>
<keyword evidence="2" id="KW-1185">Reference proteome</keyword>
<dbReference type="EMBL" id="CP066744">
    <property type="protein sequence ID" value="QQK08832.1"/>
    <property type="molecule type" value="Genomic_DNA"/>
</dbReference>
<protein>
    <submittedName>
        <fullName evidence="1">Abortive infection family protein</fullName>
    </submittedName>
</protein>
<sequence length="299" mass="33691">MNSKYCLLKDKSILGILNGDTNLGDYTLSDGTLIELKMPYLSGPVLCNISKRFGFPVEYGWSGGALSRWQYLSNLIDHCINNNNCSQLLAYIFRKEAFSSLLSNQSVEDISYCYNETINAAIDKINGILYFGNNELVKVGDNYIIKSTDTEIFINTPEIKTIDRDYIKSISSRTLTDINNGNYDSAITKSRTLLEEVFCYVIEKKNIVPDSSGNIQKLYKQVRELYNMHTDKNMDKRINTLLSGLSSIITAISEMRNKNSDSHGVGSARINIDNYHALLFVNSSIAMADFILSMHSKQL</sequence>
<dbReference type="Proteomes" id="UP000595814">
    <property type="component" value="Chromosome"/>
</dbReference>